<reference evidence="5 6" key="1">
    <citation type="journal article" date="2019" name="Sci. Rep.">
        <title>A multi-omics analysis of the grapevine pathogen Lasiodiplodia theobromae reveals that temperature affects the expression of virulence- and pathogenicity-related genes.</title>
        <authorList>
            <person name="Felix C."/>
            <person name="Meneses R."/>
            <person name="Goncalves M.F.M."/>
            <person name="Tilleman L."/>
            <person name="Duarte A.S."/>
            <person name="Jorrin-Novo J.V."/>
            <person name="Van de Peer Y."/>
            <person name="Deforce D."/>
            <person name="Van Nieuwerburgh F."/>
            <person name="Esteves A.C."/>
            <person name="Alves A."/>
        </authorList>
    </citation>
    <scope>NUCLEOTIDE SEQUENCE [LARGE SCALE GENOMIC DNA]</scope>
    <source>
        <strain evidence="5 6">LA-SOL3</strain>
    </source>
</reference>
<protein>
    <submittedName>
        <fullName evidence="5">UMP-CMP kinase</fullName>
    </submittedName>
</protein>
<dbReference type="EMBL" id="VCHE01000058">
    <property type="protein sequence ID" value="KAB2573484.1"/>
    <property type="molecule type" value="Genomic_DNA"/>
</dbReference>
<keyword evidence="1 4" id="KW-0808">Transferase</keyword>
<dbReference type="Pfam" id="PF00406">
    <property type="entry name" value="ADK"/>
    <property type="match status" value="1"/>
</dbReference>
<dbReference type="GO" id="GO:0005524">
    <property type="term" value="F:ATP binding"/>
    <property type="evidence" value="ECO:0007669"/>
    <property type="project" value="InterPro"/>
</dbReference>
<comment type="similarity">
    <text evidence="4">Belongs to the adenylate kinase family.</text>
</comment>
<dbReference type="Gene3D" id="3.40.50.300">
    <property type="entry name" value="P-loop containing nucleotide triphosphate hydrolases"/>
    <property type="match status" value="1"/>
</dbReference>
<dbReference type="InterPro" id="IPR033690">
    <property type="entry name" value="Adenylat_kinase_CS"/>
</dbReference>
<evidence type="ECO:0000313" key="6">
    <source>
        <dbReference type="Proteomes" id="UP000325902"/>
    </source>
</evidence>
<dbReference type="InterPro" id="IPR027417">
    <property type="entry name" value="P-loop_NTPase"/>
</dbReference>
<proteinExistence type="inferred from homology"/>
<dbReference type="PRINTS" id="PR00094">
    <property type="entry name" value="ADENYLTKNASE"/>
</dbReference>
<keyword evidence="2" id="KW-0547">Nucleotide-binding</keyword>
<evidence type="ECO:0000256" key="3">
    <source>
        <dbReference type="ARBA" id="ARBA00022777"/>
    </source>
</evidence>
<dbReference type="CDD" id="cd01428">
    <property type="entry name" value="ADK"/>
    <property type="match status" value="1"/>
</dbReference>
<dbReference type="InterPro" id="IPR000850">
    <property type="entry name" value="Adenylat/UMP-CMP_kin"/>
</dbReference>
<dbReference type="OrthoDB" id="442176at2759"/>
<evidence type="ECO:0000256" key="2">
    <source>
        <dbReference type="ARBA" id="ARBA00022741"/>
    </source>
</evidence>
<evidence type="ECO:0000313" key="5">
    <source>
        <dbReference type="EMBL" id="KAB2573484.1"/>
    </source>
</evidence>
<sequence length="237" mass="26818">MEMTPTTPTLRNFAVIFVLGPPGAGKGTLCTHLAQTYELTHYSVGDSLRSWMRENRTSSLAVQIQDKLDNQGFLTSEDLNPFICHAIKYALSRHEPKFQGILVDGFPRCAEQLESFDTWPFPDGLPLVPSSEVGVTANAKPDIVLSFGVTKQNAKARYLARARDSNDSEEKFERRFAEYEAETMLVEEMYRRCGKMIDVDANGTKEDNVHNLTKKLEESKLWKRIMVEGKPEAHFLV</sequence>
<dbReference type="Proteomes" id="UP000325902">
    <property type="component" value="Unassembled WGS sequence"/>
</dbReference>
<dbReference type="SUPFAM" id="SSF52540">
    <property type="entry name" value="P-loop containing nucleoside triphosphate hydrolases"/>
    <property type="match status" value="1"/>
</dbReference>
<gene>
    <name evidence="5" type="primary">cmpk</name>
    <name evidence="5" type="ORF">DBV05_g7894</name>
</gene>
<keyword evidence="6" id="KW-1185">Reference proteome</keyword>
<evidence type="ECO:0000256" key="4">
    <source>
        <dbReference type="RuleBase" id="RU003330"/>
    </source>
</evidence>
<dbReference type="GO" id="GO:0006139">
    <property type="term" value="P:nucleobase-containing compound metabolic process"/>
    <property type="evidence" value="ECO:0007669"/>
    <property type="project" value="InterPro"/>
</dbReference>
<keyword evidence="3 4" id="KW-0418">Kinase</keyword>
<dbReference type="PANTHER" id="PTHR23359">
    <property type="entry name" value="NUCLEOTIDE KINASE"/>
    <property type="match status" value="1"/>
</dbReference>
<comment type="caution">
    <text evidence="5">The sequence shown here is derived from an EMBL/GenBank/DDBJ whole genome shotgun (WGS) entry which is preliminary data.</text>
</comment>
<organism evidence="5 6">
    <name type="scientific">Lasiodiplodia theobromae</name>
    <dbReference type="NCBI Taxonomy" id="45133"/>
    <lineage>
        <taxon>Eukaryota</taxon>
        <taxon>Fungi</taxon>
        <taxon>Dikarya</taxon>
        <taxon>Ascomycota</taxon>
        <taxon>Pezizomycotina</taxon>
        <taxon>Dothideomycetes</taxon>
        <taxon>Dothideomycetes incertae sedis</taxon>
        <taxon>Botryosphaeriales</taxon>
        <taxon>Botryosphaeriaceae</taxon>
        <taxon>Lasiodiplodia</taxon>
    </lineage>
</organism>
<evidence type="ECO:0000256" key="1">
    <source>
        <dbReference type="ARBA" id="ARBA00022679"/>
    </source>
</evidence>
<dbReference type="AlphaFoldDB" id="A0A5N5D875"/>
<dbReference type="GO" id="GO:0019205">
    <property type="term" value="F:nucleobase-containing compound kinase activity"/>
    <property type="evidence" value="ECO:0007669"/>
    <property type="project" value="InterPro"/>
</dbReference>
<accession>A0A5N5D875</accession>
<dbReference type="PROSITE" id="PS00113">
    <property type="entry name" value="ADENYLATE_KINASE"/>
    <property type="match status" value="1"/>
</dbReference>
<name>A0A5N5D875_9PEZI</name>